<dbReference type="eggNOG" id="COG1120">
    <property type="taxonomic scope" value="Bacteria"/>
</dbReference>
<dbReference type="SUPFAM" id="SSF52540">
    <property type="entry name" value="P-loop containing nucleoside triphosphate hydrolases"/>
    <property type="match status" value="1"/>
</dbReference>
<dbReference type="InterPro" id="IPR027417">
    <property type="entry name" value="P-loop_NTPase"/>
</dbReference>
<evidence type="ECO:0000256" key="1">
    <source>
        <dbReference type="ARBA" id="ARBA00022448"/>
    </source>
</evidence>
<evidence type="ECO:0000259" key="6">
    <source>
        <dbReference type="PROSITE" id="PS50893"/>
    </source>
</evidence>
<reference evidence="7 8" key="1">
    <citation type="journal article" date="2012" name="J. Bacteriol.">
        <title>Draft Genome Sequence of Novosphingobium nitrogenifigens Y88T.</title>
        <authorList>
            <person name="Strabala T.J."/>
            <person name="Macdonald L."/>
            <person name="Liu V."/>
            <person name="Smit A.M."/>
        </authorList>
    </citation>
    <scope>NUCLEOTIDE SEQUENCE [LARGE SCALE GENOMIC DNA]</scope>
    <source>
        <strain evidence="7 8">DSM 19370</strain>
    </source>
</reference>
<keyword evidence="8" id="KW-1185">Reference proteome</keyword>
<comment type="caution">
    <text evidence="7">The sequence shown here is derived from an EMBL/GenBank/DDBJ whole genome shotgun (WGS) entry which is preliminary data.</text>
</comment>
<dbReference type="FunCoup" id="F1ZBF8">
    <property type="interactions" value="414"/>
</dbReference>
<gene>
    <name evidence="7" type="ORF">Y88_0196</name>
</gene>
<protein>
    <submittedName>
        <fullName evidence="7">ABC transporter related protein</fullName>
    </submittedName>
</protein>
<evidence type="ECO:0000256" key="3">
    <source>
        <dbReference type="ARBA" id="ARBA00022840"/>
    </source>
</evidence>
<evidence type="ECO:0000313" key="7">
    <source>
        <dbReference type="EMBL" id="EGD58144.1"/>
    </source>
</evidence>
<evidence type="ECO:0000256" key="4">
    <source>
        <dbReference type="ARBA" id="ARBA00022967"/>
    </source>
</evidence>
<evidence type="ECO:0000256" key="5">
    <source>
        <dbReference type="ARBA" id="ARBA00037066"/>
    </source>
</evidence>
<keyword evidence="4" id="KW-1278">Translocase</keyword>
<dbReference type="RefSeq" id="WP_008067318.1">
    <property type="nucleotide sequence ID" value="NZ_AQWK01000006.1"/>
</dbReference>
<dbReference type="PANTHER" id="PTHR42794:SF1">
    <property type="entry name" value="HEMIN IMPORT ATP-BINDING PROTEIN HMUV"/>
    <property type="match status" value="1"/>
</dbReference>
<dbReference type="InParanoid" id="F1ZBF8"/>
<dbReference type="Pfam" id="PF00005">
    <property type="entry name" value="ABC_tran"/>
    <property type="match status" value="1"/>
</dbReference>
<dbReference type="GO" id="GO:0005524">
    <property type="term" value="F:ATP binding"/>
    <property type="evidence" value="ECO:0007669"/>
    <property type="project" value="UniProtKB-KW"/>
</dbReference>
<dbReference type="AlphaFoldDB" id="F1ZBF8"/>
<accession>F1ZBF8</accession>
<name>F1ZBF8_9SPHN</name>
<dbReference type="InterPro" id="IPR003593">
    <property type="entry name" value="AAA+_ATPase"/>
</dbReference>
<dbReference type="SMART" id="SM00382">
    <property type="entry name" value="AAA"/>
    <property type="match status" value="1"/>
</dbReference>
<keyword evidence="1" id="KW-0813">Transport</keyword>
<dbReference type="CDD" id="cd03214">
    <property type="entry name" value="ABC_Iron-Siderophores_B12_Hemin"/>
    <property type="match status" value="1"/>
</dbReference>
<dbReference type="Gene3D" id="3.40.50.300">
    <property type="entry name" value="P-loop containing nucleotide triphosphate hydrolases"/>
    <property type="match status" value="1"/>
</dbReference>
<organism evidence="7 8">
    <name type="scientific">Novosphingobium nitrogenifigens DSM 19370</name>
    <dbReference type="NCBI Taxonomy" id="983920"/>
    <lineage>
        <taxon>Bacteria</taxon>
        <taxon>Pseudomonadati</taxon>
        <taxon>Pseudomonadota</taxon>
        <taxon>Alphaproteobacteria</taxon>
        <taxon>Sphingomonadales</taxon>
        <taxon>Sphingomonadaceae</taxon>
        <taxon>Novosphingobium</taxon>
    </lineage>
</organism>
<keyword evidence="3" id="KW-0067">ATP-binding</keyword>
<dbReference type="InterPro" id="IPR003439">
    <property type="entry name" value="ABC_transporter-like_ATP-bd"/>
</dbReference>
<dbReference type="OrthoDB" id="9810077at2"/>
<dbReference type="PROSITE" id="PS50893">
    <property type="entry name" value="ABC_TRANSPORTER_2"/>
    <property type="match status" value="1"/>
</dbReference>
<dbReference type="PANTHER" id="PTHR42794">
    <property type="entry name" value="HEMIN IMPORT ATP-BINDING PROTEIN HMUV"/>
    <property type="match status" value="1"/>
</dbReference>
<dbReference type="PROSITE" id="PS00211">
    <property type="entry name" value="ABC_TRANSPORTER_1"/>
    <property type="match status" value="1"/>
</dbReference>
<dbReference type="STRING" id="983920.Y88_0196"/>
<feature type="domain" description="ABC transporter" evidence="6">
    <location>
        <begin position="2"/>
        <end position="226"/>
    </location>
</feature>
<dbReference type="EMBL" id="AEWJ01000044">
    <property type="protein sequence ID" value="EGD58144.1"/>
    <property type="molecule type" value="Genomic_DNA"/>
</dbReference>
<keyword evidence="2" id="KW-0547">Nucleotide-binding</keyword>
<comment type="function">
    <text evidence="5">Part of the ABC transporter complex HmuTUV involved in hemin import. Responsible for energy coupling to the transport system.</text>
</comment>
<dbReference type="Proteomes" id="UP000004728">
    <property type="component" value="Unassembled WGS sequence"/>
</dbReference>
<sequence length="240" mass="25355">MLETFDLRVPGRLDGVTTGLAPGSVTAIVGPNGAGKSTLLSALAGLLPGDVRLKGRRLDQTPPRERARRIGYLPQSAEVAWNVSVRTLVGLGRLPHGASADDDAAAVDKALADVDLSRLSERAIGHLSGGERARALLARVLAGNPEWILADEPLASLDIAQVRNLLARFRDLAGAGRGVVLVLHDLAQAMNYADRVLVLHKGHLEADGAPDEALDPGVISRIWGVDARWLGEGHGRALAW</sequence>
<dbReference type="GO" id="GO:0016887">
    <property type="term" value="F:ATP hydrolysis activity"/>
    <property type="evidence" value="ECO:0007669"/>
    <property type="project" value="InterPro"/>
</dbReference>
<proteinExistence type="predicted"/>
<dbReference type="InterPro" id="IPR017871">
    <property type="entry name" value="ABC_transporter-like_CS"/>
</dbReference>
<evidence type="ECO:0000256" key="2">
    <source>
        <dbReference type="ARBA" id="ARBA00022741"/>
    </source>
</evidence>
<evidence type="ECO:0000313" key="8">
    <source>
        <dbReference type="Proteomes" id="UP000004728"/>
    </source>
</evidence>
<dbReference type="HOGENOM" id="CLU_000604_1_11_5"/>